<evidence type="ECO:0000313" key="2">
    <source>
        <dbReference type="Ensembl" id="ENSCMIP00000010302.1"/>
    </source>
</evidence>
<accession>A0A4W3H559</accession>
<evidence type="ECO:0000313" key="3">
    <source>
        <dbReference type="Proteomes" id="UP000314986"/>
    </source>
</evidence>
<dbReference type="Gene3D" id="2.60.120.1000">
    <property type="match status" value="1"/>
</dbReference>
<reference evidence="2" key="4">
    <citation type="submission" date="2025-08" db="UniProtKB">
        <authorList>
            <consortium name="Ensembl"/>
        </authorList>
    </citation>
    <scope>IDENTIFICATION</scope>
</reference>
<dbReference type="InParanoid" id="A0A4W3H559"/>
<protein>
    <submittedName>
        <fullName evidence="2">Uncharacterized protein</fullName>
    </submittedName>
</protein>
<dbReference type="STRING" id="7868.ENSCMIP00000010302"/>
<proteinExistence type="predicted"/>
<sequence length="154" mass="16646">SFPPPPPLPPPGPLFPPSSPSLALPHFPPLSPPYPTPHPLPHPPGDTPLTWWIGRTNEKQTYWGGATPGSQECGCGLDGSCLDPQRGCNCDADRDQWANDTGLLSYKDHLPVTQFVFGDLNRTDSEAAYRLGPLRCYGDSKRCPFLSACASFSS</sequence>
<dbReference type="AlphaFoldDB" id="A0A4W3H559"/>
<feature type="compositionally biased region" description="Pro residues" evidence="1">
    <location>
        <begin position="26"/>
        <end position="46"/>
    </location>
</feature>
<reference evidence="3" key="3">
    <citation type="journal article" date="2014" name="Nature">
        <title>Elephant shark genome provides unique insights into gnathostome evolution.</title>
        <authorList>
            <consortium name="International Elephant Shark Genome Sequencing Consortium"/>
            <person name="Venkatesh B."/>
            <person name="Lee A.P."/>
            <person name="Ravi V."/>
            <person name="Maurya A.K."/>
            <person name="Lian M.M."/>
            <person name="Swann J.B."/>
            <person name="Ohta Y."/>
            <person name="Flajnik M.F."/>
            <person name="Sutoh Y."/>
            <person name="Kasahara M."/>
            <person name="Hoon S."/>
            <person name="Gangu V."/>
            <person name="Roy S.W."/>
            <person name="Irimia M."/>
            <person name="Korzh V."/>
            <person name="Kondrychyn I."/>
            <person name="Lim Z.W."/>
            <person name="Tay B.H."/>
            <person name="Tohari S."/>
            <person name="Kong K.W."/>
            <person name="Ho S."/>
            <person name="Lorente-Galdos B."/>
            <person name="Quilez J."/>
            <person name="Marques-Bonet T."/>
            <person name="Raney B.J."/>
            <person name="Ingham P.W."/>
            <person name="Tay A."/>
            <person name="Hillier L.W."/>
            <person name="Minx P."/>
            <person name="Boehm T."/>
            <person name="Wilson R.K."/>
            <person name="Brenner S."/>
            <person name="Warren W.C."/>
        </authorList>
    </citation>
    <scope>NUCLEOTIDE SEQUENCE [LARGE SCALE GENOMIC DNA]</scope>
</reference>
<evidence type="ECO:0000256" key="1">
    <source>
        <dbReference type="SAM" id="MobiDB-lite"/>
    </source>
</evidence>
<feature type="compositionally biased region" description="Pro residues" evidence="1">
    <location>
        <begin position="1"/>
        <end position="19"/>
    </location>
</feature>
<organism evidence="2 3">
    <name type="scientific">Callorhinchus milii</name>
    <name type="common">Ghost shark</name>
    <dbReference type="NCBI Taxonomy" id="7868"/>
    <lineage>
        <taxon>Eukaryota</taxon>
        <taxon>Metazoa</taxon>
        <taxon>Chordata</taxon>
        <taxon>Craniata</taxon>
        <taxon>Vertebrata</taxon>
        <taxon>Chondrichthyes</taxon>
        <taxon>Holocephali</taxon>
        <taxon>Chimaeriformes</taxon>
        <taxon>Callorhinchidae</taxon>
        <taxon>Callorhinchus</taxon>
    </lineage>
</organism>
<dbReference type="Ensembl" id="ENSCMIT00000010574.1">
    <property type="protein sequence ID" value="ENSCMIP00000010302.1"/>
    <property type="gene ID" value="ENSCMIG00000005433.1"/>
</dbReference>
<feature type="region of interest" description="Disordered" evidence="1">
    <location>
        <begin position="1"/>
        <end position="49"/>
    </location>
</feature>
<dbReference type="GeneTree" id="ENSGT00940000160228"/>
<name>A0A4W3H559_CALMI</name>
<reference evidence="3" key="1">
    <citation type="journal article" date="2006" name="Science">
        <title>Ancient noncoding elements conserved in the human genome.</title>
        <authorList>
            <person name="Venkatesh B."/>
            <person name="Kirkness E.F."/>
            <person name="Loh Y.H."/>
            <person name="Halpern A.L."/>
            <person name="Lee A.P."/>
            <person name="Johnson J."/>
            <person name="Dandona N."/>
            <person name="Viswanathan L.D."/>
            <person name="Tay A."/>
            <person name="Venter J.C."/>
            <person name="Strausberg R.L."/>
            <person name="Brenner S."/>
        </authorList>
    </citation>
    <scope>NUCLEOTIDE SEQUENCE [LARGE SCALE GENOMIC DNA]</scope>
</reference>
<dbReference type="Proteomes" id="UP000314986">
    <property type="component" value="Unassembled WGS sequence"/>
</dbReference>
<keyword evidence="3" id="KW-1185">Reference proteome</keyword>
<reference evidence="3" key="2">
    <citation type="journal article" date="2007" name="PLoS Biol.">
        <title>Survey sequencing and comparative analysis of the elephant shark (Callorhinchus milii) genome.</title>
        <authorList>
            <person name="Venkatesh B."/>
            <person name="Kirkness E.F."/>
            <person name="Loh Y.H."/>
            <person name="Halpern A.L."/>
            <person name="Lee A.P."/>
            <person name="Johnson J."/>
            <person name="Dandona N."/>
            <person name="Viswanathan L.D."/>
            <person name="Tay A."/>
            <person name="Venter J.C."/>
            <person name="Strausberg R.L."/>
            <person name="Brenner S."/>
        </authorList>
    </citation>
    <scope>NUCLEOTIDE SEQUENCE [LARGE SCALE GENOMIC DNA]</scope>
</reference>
<reference evidence="2" key="5">
    <citation type="submission" date="2025-09" db="UniProtKB">
        <authorList>
            <consortium name="Ensembl"/>
        </authorList>
    </citation>
    <scope>IDENTIFICATION</scope>
</reference>